<dbReference type="EMBL" id="MU167209">
    <property type="protein sequence ID" value="KAG0152124.1"/>
    <property type="molecule type" value="Genomic_DNA"/>
</dbReference>
<organism evidence="2 3">
    <name type="scientific">Cronartium quercuum f. sp. fusiforme G11</name>
    <dbReference type="NCBI Taxonomy" id="708437"/>
    <lineage>
        <taxon>Eukaryota</taxon>
        <taxon>Fungi</taxon>
        <taxon>Dikarya</taxon>
        <taxon>Basidiomycota</taxon>
        <taxon>Pucciniomycotina</taxon>
        <taxon>Pucciniomycetes</taxon>
        <taxon>Pucciniales</taxon>
        <taxon>Coleosporiaceae</taxon>
        <taxon>Cronartium</taxon>
    </lineage>
</organism>
<feature type="transmembrane region" description="Helical" evidence="1">
    <location>
        <begin position="21"/>
        <end position="43"/>
    </location>
</feature>
<protein>
    <submittedName>
        <fullName evidence="2">Uncharacterized protein</fullName>
    </submittedName>
</protein>
<sequence>KWLMYLDRSYQAPMLSKSKGNFYLYVPVQLLSGNIVVPTHFYMCGEGFHAKCLVVEVRDNTTTLGPPFWMSVPQESPWEGWGSVTVKVKNFSQMYNHIIWKIRSLMNLTRPILYREYWAMAFLISWADGQVICHIPIITSCDDASGNRGKRWNKHLCYVNLAGLPSNISNLDYNIHTLAASNVAGALELAEKITDQLKYVILWCAA</sequence>
<evidence type="ECO:0000256" key="1">
    <source>
        <dbReference type="SAM" id="Phobius"/>
    </source>
</evidence>
<keyword evidence="1" id="KW-1133">Transmembrane helix</keyword>
<accession>A0A9P6THI5</accession>
<keyword evidence="1" id="KW-0472">Membrane</keyword>
<reference evidence="2" key="1">
    <citation type="submission" date="2013-11" db="EMBL/GenBank/DDBJ databases">
        <title>Genome sequence of the fusiform rust pathogen reveals effectors for host alternation and coevolution with pine.</title>
        <authorList>
            <consortium name="DOE Joint Genome Institute"/>
            <person name="Smith K."/>
            <person name="Pendleton A."/>
            <person name="Kubisiak T."/>
            <person name="Anderson C."/>
            <person name="Salamov A."/>
            <person name="Aerts A."/>
            <person name="Riley R."/>
            <person name="Clum A."/>
            <person name="Lindquist E."/>
            <person name="Ence D."/>
            <person name="Campbell M."/>
            <person name="Kronenberg Z."/>
            <person name="Feau N."/>
            <person name="Dhillon B."/>
            <person name="Hamelin R."/>
            <person name="Burleigh J."/>
            <person name="Smith J."/>
            <person name="Yandell M."/>
            <person name="Nelson C."/>
            <person name="Grigoriev I."/>
            <person name="Davis J."/>
        </authorList>
    </citation>
    <scope>NUCLEOTIDE SEQUENCE</scope>
    <source>
        <strain evidence="2">G11</strain>
    </source>
</reference>
<dbReference type="PANTHER" id="PTHR31912:SF34">
    <property type="entry name" value="NOTOCHORD-RELATED PROTEIN"/>
    <property type="match status" value="1"/>
</dbReference>
<keyword evidence="1" id="KW-0812">Transmembrane</keyword>
<dbReference type="AlphaFoldDB" id="A0A9P6THI5"/>
<evidence type="ECO:0000313" key="3">
    <source>
        <dbReference type="Proteomes" id="UP000886653"/>
    </source>
</evidence>
<feature type="non-terminal residue" evidence="2">
    <location>
        <position position="1"/>
    </location>
</feature>
<evidence type="ECO:0000313" key="2">
    <source>
        <dbReference type="EMBL" id="KAG0152124.1"/>
    </source>
</evidence>
<gene>
    <name evidence="2" type="ORF">CROQUDRAFT_35707</name>
</gene>
<dbReference type="OrthoDB" id="2246127at2759"/>
<comment type="caution">
    <text evidence="2">The sequence shown here is derived from an EMBL/GenBank/DDBJ whole genome shotgun (WGS) entry which is preliminary data.</text>
</comment>
<keyword evidence="3" id="KW-1185">Reference proteome</keyword>
<dbReference type="Proteomes" id="UP000886653">
    <property type="component" value="Unassembled WGS sequence"/>
</dbReference>
<proteinExistence type="predicted"/>
<name>A0A9P6THI5_9BASI</name>
<dbReference type="PANTHER" id="PTHR31912">
    <property type="entry name" value="IP13529P"/>
    <property type="match status" value="1"/>
</dbReference>